<sequence length="105" mass="12505">MLTDELISRSTAIRQAYHELEIKHHDSKWTVEEDLLALSNDIGNLQRLVMTKLGRYYDETPYTLEQKLAENIWWLLELADRLDVDIQTEMETFLSEKEKQLHIDD</sequence>
<name>A0A7X9QGD6_STRRT</name>
<dbReference type="AlphaFoldDB" id="A0A7X9QGD6"/>
<dbReference type="Gene3D" id="1.10.287.1080">
    <property type="entry name" value="MazG-like"/>
    <property type="match status" value="1"/>
</dbReference>
<accession>A0A7X9QGD6</accession>
<comment type="caution">
    <text evidence="1">The sequence shown here is derived from an EMBL/GenBank/DDBJ whole genome shotgun (WGS) entry which is preliminary data.</text>
</comment>
<dbReference type="EMBL" id="JABASA010000002">
    <property type="protein sequence ID" value="NMD48387.1"/>
    <property type="molecule type" value="Genomic_DNA"/>
</dbReference>
<protein>
    <submittedName>
        <fullName evidence="1">MazG-like protein</fullName>
    </submittedName>
</protein>
<evidence type="ECO:0000313" key="1">
    <source>
        <dbReference type="EMBL" id="NMD48387.1"/>
    </source>
</evidence>
<reference evidence="1 2" key="1">
    <citation type="submission" date="2020-04" db="EMBL/GenBank/DDBJ databases">
        <title>MicrobeNet Type strains.</title>
        <authorList>
            <person name="Nicholson A.C."/>
        </authorList>
    </citation>
    <scope>NUCLEOTIDE SEQUENCE [LARGE SCALE GENOMIC DNA]</scope>
    <source>
        <strain evidence="1 2">DSM 22768</strain>
    </source>
</reference>
<gene>
    <name evidence="1" type="ORF">HHO37_01565</name>
</gene>
<dbReference type="RefSeq" id="WP_018376840.1">
    <property type="nucleotide sequence ID" value="NZ_JABASA010000002.1"/>
</dbReference>
<proteinExistence type="predicted"/>
<organism evidence="1 2">
    <name type="scientific">Streptococcus ratti</name>
    <dbReference type="NCBI Taxonomy" id="1341"/>
    <lineage>
        <taxon>Bacteria</taxon>
        <taxon>Bacillati</taxon>
        <taxon>Bacillota</taxon>
        <taxon>Bacilli</taxon>
        <taxon>Lactobacillales</taxon>
        <taxon>Streptococcaceae</taxon>
        <taxon>Streptococcus</taxon>
    </lineage>
</organism>
<dbReference type="Proteomes" id="UP000532121">
    <property type="component" value="Unassembled WGS sequence"/>
</dbReference>
<evidence type="ECO:0000313" key="2">
    <source>
        <dbReference type="Proteomes" id="UP000532121"/>
    </source>
</evidence>